<keyword evidence="4" id="KW-0472">Membrane</keyword>
<evidence type="ECO:0000256" key="1">
    <source>
        <dbReference type="ARBA" id="ARBA00004167"/>
    </source>
</evidence>
<dbReference type="InterPro" id="IPR013990">
    <property type="entry name" value="WHy-dom"/>
</dbReference>
<comment type="subcellular location">
    <subcellularLocation>
        <location evidence="1">Membrane</location>
        <topology evidence="1">Single-pass membrane protein</topology>
    </subcellularLocation>
</comment>
<organism evidence="7 8">
    <name type="scientific">Citrus x changshan-huyou</name>
    <dbReference type="NCBI Taxonomy" id="2935761"/>
    <lineage>
        <taxon>Eukaryota</taxon>
        <taxon>Viridiplantae</taxon>
        <taxon>Streptophyta</taxon>
        <taxon>Embryophyta</taxon>
        <taxon>Tracheophyta</taxon>
        <taxon>Spermatophyta</taxon>
        <taxon>Magnoliopsida</taxon>
        <taxon>eudicotyledons</taxon>
        <taxon>Gunneridae</taxon>
        <taxon>Pentapetalae</taxon>
        <taxon>rosids</taxon>
        <taxon>malvids</taxon>
        <taxon>Sapindales</taxon>
        <taxon>Rutaceae</taxon>
        <taxon>Aurantioideae</taxon>
        <taxon>Citrus</taxon>
    </lineage>
</organism>
<feature type="region of interest" description="Disordered" evidence="5">
    <location>
        <begin position="178"/>
        <end position="198"/>
    </location>
</feature>
<accession>A0AAP0LHQ4</accession>
<proteinExistence type="predicted"/>
<name>A0AAP0LHQ4_9ROSI</name>
<keyword evidence="3" id="KW-1133">Transmembrane helix</keyword>
<evidence type="ECO:0000256" key="2">
    <source>
        <dbReference type="ARBA" id="ARBA00022692"/>
    </source>
</evidence>
<dbReference type="GO" id="GO:0009269">
    <property type="term" value="P:response to desiccation"/>
    <property type="evidence" value="ECO:0007669"/>
    <property type="project" value="InterPro"/>
</dbReference>
<dbReference type="Pfam" id="PF03168">
    <property type="entry name" value="LEA_2"/>
    <property type="match status" value="1"/>
</dbReference>
<keyword evidence="2" id="KW-0812">Transmembrane</keyword>
<gene>
    <name evidence="7" type="ORF">WN944_027545</name>
</gene>
<evidence type="ECO:0000259" key="6">
    <source>
        <dbReference type="SMART" id="SM00769"/>
    </source>
</evidence>
<dbReference type="SUPFAM" id="SSF117070">
    <property type="entry name" value="LEA14-like"/>
    <property type="match status" value="1"/>
</dbReference>
<dbReference type="GO" id="GO:0016020">
    <property type="term" value="C:membrane"/>
    <property type="evidence" value="ECO:0007669"/>
    <property type="project" value="UniProtKB-SubCell"/>
</dbReference>
<reference evidence="7 8" key="1">
    <citation type="submission" date="2024-05" db="EMBL/GenBank/DDBJ databases">
        <title>Haplotype-resolved chromosome-level genome assembly of Huyou (Citrus changshanensis).</title>
        <authorList>
            <person name="Miao C."/>
            <person name="Chen W."/>
            <person name="Wu Y."/>
            <person name="Wang L."/>
            <person name="Zhao S."/>
            <person name="Grierson D."/>
            <person name="Xu C."/>
            <person name="Chen K."/>
        </authorList>
    </citation>
    <scope>NUCLEOTIDE SEQUENCE [LARGE SCALE GENOMIC DNA]</scope>
    <source>
        <strain evidence="7">01-14</strain>
        <tissue evidence="7">Leaf</tissue>
    </source>
</reference>
<dbReference type="PANTHER" id="PTHR31234">
    <property type="entry name" value="LATE EMBRYOGENESIS ABUNDANT (LEA) HYDROXYPROLINE-RICH GLYCOPROTEIN FAMILY"/>
    <property type="match status" value="1"/>
</dbReference>
<evidence type="ECO:0000256" key="3">
    <source>
        <dbReference type="ARBA" id="ARBA00022989"/>
    </source>
</evidence>
<dbReference type="Proteomes" id="UP001428341">
    <property type="component" value="Unassembled WGS sequence"/>
</dbReference>
<feature type="compositionally biased region" description="Low complexity" evidence="5">
    <location>
        <begin position="185"/>
        <end position="194"/>
    </location>
</feature>
<dbReference type="InterPro" id="IPR044839">
    <property type="entry name" value="NDR1-like"/>
</dbReference>
<dbReference type="Gene3D" id="2.60.40.1820">
    <property type="match status" value="1"/>
</dbReference>
<protein>
    <recommendedName>
        <fullName evidence="6">Water stress and hypersensitive response domain-containing protein</fullName>
    </recommendedName>
</protein>
<dbReference type="InterPro" id="IPR004864">
    <property type="entry name" value="LEA_2"/>
</dbReference>
<evidence type="ECO:0000256" key="4">
    <source>
        <dbReference type="ARBA" id="ARBA00023136"/>
    </source>
</evidence>
<sequence length="303" mass="33621">MGKKVKWSWNSALIGAVAATATAALVTAKPKDPTFQLISIKLTSFKLKFPVLDAEVILTVHVVNPNITPIKYSSTTMSIFYEGSLLGSAPVKAGSQAAGSCQLLHIPARLDGLELAHHARKFFADVAKREMLFEAKVDIEGTAKVLWWDHKFKIHVDSHVTVDPVFLDVIDQENKSELETMSRANSKSKSNNNNIQVNVRRTEANKPQKLVPILISEPLHVPGMVKLHECKSYTNLFEEIARIHTELSGIPQRRSLADPMPGFVLNYLPPSDDLPDLNPRTEPWERFSAALDLITAVPISAFR</sequence>
<evidence type="ECO:0000313" key="7">
    <source>
        <dbReference type="EMBL" id="KAK9175538.1"/>
    </source>
</evidence>
<feature type="domain" description="Water stress and hypersensitive response" evidence="6">
    <location>
        <begin position="40"/>
        <end position="153"/>
    </location>
</feature>
<evidence type="ECO:0000256" key="5">
    <source>
        <dbReference type="SAM" id="MobiDB-lite"/>
    </source>
</evidence>
<dbReference type="PANTHER" id="PTHR31234:SF2">
    <property type="entry name" value="OS05G0199100 PROTEIN"/>
    <property type="match status" value="1"/>
</dbReference>
<dbReference type="EMBL" id="JBCGBO010000025">
    <property type="protein sequence ID" value="KAK9175538.1"/>
    <property type="molecule type" value="Genomic_DNA"/>
</dbReference>
<comment type="caution">
    <text evidence="7">The sequence shown here is derived from an EMBL/GenBank/DDBJ whole genome shotgun (WGS) entry which is preliminary data.</text>
</comment>
<dbReference type="AlphaFoldDB" id="A0AAP0LHQ4"/>
<keyword evidence="8" id="KW-1185">Reference proteome</keyword>
<dbReference type="SMART" id="SM00769">
    <property type="entry name" value="WHy"/>
    <property type="match status" value="1"/>
</dbReference>
<dbReference type="GO" id="GO:0098542">
    <property type="term" value="P:defense response to other organism"/>
    <property type="evidence" value="ECO:0007669"/>
    <property type="project" value="InterPro"/>
</dbReference>
<evidence type="ECO:0000313" key="8">
    <source>
        <dbReference type="Proteomes" id="UP001428341"/>
    </source>
</evidence>